<evidence type="ECO:0000313" key="3">
    <source>
        <dbReference type="Proteomes" id="UP000184514"/>
    </source>
</evidence>
<keyword evidence="3" id="KW-1185">Reference proteome</keyword>
<evidence type="ECO:0000256" key="1">
    <source>
        <dbReference type="SAM" id="MobiDB-lite"/>
    </source>
</evidence>
<comment type="caution">
    <text evidence="2">The sequence shown here is derived from an EMBL/GenBank/DDBJ whole genome shotgun (WGS) entry which is preliminary data.</text>
</comment>
<feature type="region of interest" description="Disordered" evidence="1">
    <location>
        <begin position="1"/>
        <end position="31"/>
    </location>
</feature>
<organism evidence="2 3">
    <name type="scientific">Planktotalea frisia</name>
    <dbReference type="NCBI Taxonomy" id="696762"/>
    <lineage>
        <taxon>Bacteria</taxon>
        <taxon>Pseudomonadati</taxon>
        <taxon>Pseudomonadota</taxon>
        <taxon>Alphaproteobacteria</taxon>
        <taxon>Rhodobacterales</taxon>
        <taxon>Paracoccaceae</taxon>
        <taxon>Planktotalea</taxon>
    </lineage>
</organism>
<dbReference type="Proteomes" id="UP000184514">
    <property type="component" value="Unassembled WGS sequence"/>
</dbReference>
<reference evidence="2 3" key="1">
    <citation type="submission" date="2016-10" db="EMBL/GenBank/DDBJ databases">
        <title>Genome sequence of Planktotalea frisia SH6-1.</title>
        <authorList>
            <person name="Poehlein A."/>
            <person name="Bakenhus I."/>
            <person name="Voget S."/>
            <person name="Brinkhoff T."/>
            <person name="Simon M."/>
        </authorList>
    </citation>
    <scope>NUCLEOTIDE SEQUENCE [LARGE SCALE GENOMIC DNA]</scope>
    <source>
        <strain evidence="2 3">SH6-1</strain>
    </source>
</reference>
<proteinExistence type="predicted"/>
<gene>
    <name evidence="2" type="ORF">PFRI_09300</name>
</gene>
<sequence length="58" mass="6275">MGAPTYEQRALWRQNPINRSSGIETPAKAPTRGVGPALGGAVNCYSRLGGLRVMRLDY</sequence>
<evidence type="ECO:0000313" key="2">
    <source>
        <dbReference type="EMBL" id="OJI94830.1"/>
    </source>
</evidence>
<accession>A0A1L9NZX4</accession>
<dbReference type="EMBL" id="MLCB01000081">
    <property type="protein sequence ID" value="OJI94830.1"/>
    <property type="molecule type" value="Genomic_DNA"/>
</dbReference>
<name>A0A1L9NZX4_9RHOB</name>
<protein>
    <submittedName>
        <fullName evidence="2">Uncharacterized protein</fullName>
    </submittedName>
</protein>
<dbReference type="AlphaFoldDB" id="A0A1L9NZX4"/>